<protein>
    <submittedName>
        <fullName evidence="1">Uncharacterized protein</fullName>
    </submittedName>
</protein>
<organism evidence="1 2">
    <name type="scientific">Aquipuribacter hungaricus</name>
    <dbReference type="NCBI Taxonomy" id="545624"/>
    <lineage>
        <taxon>Bacteria</taxon>
        <taxon>Bacillati</taxon>
        <taxon>Actinomycetota</taxon>
        <taxon>Actinomycetes</taxon>
        <taxon>Micrococcales</taxon>
        <taxon>Intrasporangiaceae</taxon>
        <taxon>Aquipuribacter</taxon>
    </lineage>
</organism>
<keyword evidence="2" id="KW-1185">Reference proteome</keyword>
<dbReference type="RefSeq" id="WP_340294221.1">
    <property type="nucleotide sequence ID" value="NZ_JBBEOI010000145.1"/>
</dbReference>
<evidence type="ECO:0000313" key="1">
    <source>
        <dbReference type="EMBL" id="MFC3687969.1"/>
    </source>
</evidence>
<comment type="caution">
    <text evidence="1">The sequence shown here is derived from an EMBL/GenBank/DDBJ whole genome shotgun (WGS) entry which is preliminary data.</text>
</comment>
<proteinExistence type="predicted"/>
<sequence>MDTVTVHVLGLPLDLAERAQEHHDGLAREMTLITMGLSHGAPGSSGLPSRFLEVVSSVTTDVSAFRALREQRMAEARAAGEDSVDIVYEAPTAITAAVERLRGLQTEVDGYCRQGGYLLTLETPPDVLAYRTWLFDELTGQIAGRPPRRWVGTAATV</sequence>
<name>A0ABV7WDQ3_9MICO</name>
<dbReference type="Proteomes" id="UP001595685">
    <property type="component" value="Unassembled WGS sequence"/>
</dbReference>
<evidence type="ECO:0000313" key="2">
    <source>
        <dbReference type="Proteomes" id="UP001595685"/>
    </source>
</evidence>
<reference evidence="2" key="1">
    <citation type="journal article" date="2019" name="Int. J. Syst. Evol. Microbiol.">
        <title>The Global Catalogue of Microorganisms (GCM) 10K type strain sequencing project: providing services to taxonomists for standard genome sequencing and annotation.</title>
        <authorList>
            <consortium name="The Broad Institute Genomics Platform"/>
            <consortium name="The Broad Institute Genome Sequencing Center for Infectious Disease"/>
            <person name="Wu L."/>
            <person name="Ma J."/>
        </authorList>
    </citation>
    <scope>NUCLEOTIDE SEQUENCE [LARGE SCALE GENOMIC DNA]</scope>
    <source>
        <strain evidence="2">NCAIM B.02333</strain>
    </source>
</reference>
<gene>
    <name evidence="1" type="ORF">ACFOLH_06395</name>
</gene>
<dbReference type="EMBL" id="JBHRWW010000003">
    <property type="protein sequence ID" value="MFC3687969.1"/>
    <property type="molecule type" value="Genomic_DNA"/>
</dbReference>
<accession>A0ABV7WDQ3</accession>